<accession>A0AAV7TD69</accession>
<organism evidence="2 3">
    <name type="scientific">Pleurodeles waltl</name>
    <name type="common">Iberian ribbed newt</name>
    <dbReference type="NCBI Taxonomy" id="8319"/>
    <lineage>
        <taxon>Eukaryota</taxon>
        <taxon>Metazoa</taxon>
        <taxon>Chordata</taxon>
        <taxon>Craniata</taxon>
        <taxon>Vertebrata</taxon>
        <taxon>Euteleostomi</taxon>
        <taxon>Amphibia</taxon>
        <taxon>Batrachia</taxon>
        <taxon>Caudata</taxon>
        <taxon>Salamandroidea</taxon>
        <taxon>Salamandridae</taxon>
        <taxon>Pleurodelinae</taxon>
        <taxon>Pleurodeles</taxon>
    </lineage>
</organism>
<protein>
    <submittedName>
        <fullName evidence="2">Uncharacterized protein</fullName>
    </submittedName>
</protein>
<dbReference type="EMBL" id="JANPWB010000007">
    <property type="protein sequence ID" value="KAJ1173792.1"/>
    <property type="molecule type" value="Genomic_DNA"/>
</dbReference>
<keyword evidence="3" id="KW-1185">Reference proteome</keyword>
<feature type="region of interest" description="Disordered" evidence="1">
    <location>
        <begin position="1"/>
        <end position="33"/>
    </location>
</feature>
<reference evidence="2" key="1">
    <citation type="journal article" date="2022" name="bioRxiv">
        <title>Sequencing and chromosome-scale assembly of the giantPleurodeles waltlgenome.</title>
        <authorList>
            <person name="Brown T."/>
            <person name="Elewa A."/>
            <person name="Iarovenko S."/>
            <person name="Subramanian E."/>
            <person name="Araus A.J."/>
            <person name="Petzold A."/>
            <person name="Susuki M."/>
            <person name="Suzuki K.-i.T."/>
            <person name="Hayashi T."/>
            <person name="Toyoda A."/>
            <person name="Oliveira C."/>
            <person name="Osipova E."/>
            <person name="Leigh N.D."/>
            <person name="Simon A."/>
            <person name="Yun M.H."/>
        </authorList>
    </citation>
    <scope>NUCLEOTIDE SEQUENCE</scope>
    <source>
        <strain evidence="2">20211129_DDA</strain>
        <tissue evidence="2">Liver</tissue>
    </source>
</reference>
<name>A0AAV7TD69_PLEWA</name>
<sequence>MQEPRILQLQGRTRPPTPPGAAHLSLSLPGSAAGSPVLREAALDLKRRLRRRRTGFLVVPETDPTY</sequence>
<dbReference type="AlphaFoldDB" id="A0AAV7TD69"/>
<gene>
    <name evidence="2" type="ORF">NDU88_005618</name>
</gene>
<proteinExistence type="predicted"/>
<evidence type="ECO:0000313" key="2">
    <source>
        <dbReference type="EMBL" id="KAJ1173792.1"/>
    </source>
</evidence>
<dbReference type="Proteomes" id="UP001066276">
    <property type="component" value="Chromosome 4_1"/>
</dbReference>
<evidence type="ECO:0000313" key="3">
    <source>
        <dbReference type="Proteomes" id="UP001066276"/>
    </source>
</evidence>
<feature type="compositionally biased region" description="Low complexity" evidence="1">
    <location>
        <begin position="20"/>
        <end position="33"/>
    </location>
</feature>
<comment type="caution">
    <text evidence="2">The sequence shown here is derived from an EMBL/GenBank/DDBJ whole genome shotgun (WGS) entry which is preliminary data.</text>
</comment>
<evidence type="ECO:0000256" key="1">
    <source>
        <dbReference type="SAM" id="MobiDB-lite"/>
    </source>
</evidence>